<feature type="binding site" evidence="7">
    <location>
        <position position="217"/>
    </location>
    <ligand>
        <name>Mg(2+)</name>
        <dbReference type="ChEBI" id="CHEBI:18420"/>
        <label>1</label>
        <note>catalytic</note>
    </ligand>
</feature>
<dbReference type="GO" id="GO:0046872">
    <property type="term" value="F:metal ion binding"/>
    <property type="evidence" value="ECO:0007669"/>
    <property type="project" value="UniProtKB-KW"/>
</dbReference>
<dbReference type="InterPro" id="IPR033942">
    <property type="entry name" value="IMPase"/>
</dbReference>
<dbReference type="PROSITE" id="PS00629">
    <property type="entry name" value="IMP_1"/>
    <property type="match status" value="1"/>
</dbReference>
<dbReference type="GO" id="GO:0006020">
    <property type="term" value="P:inositol metabolic process"/>
    <property type="evidence" value="ECO:0007669"/>
    <property type="project" value="TreeGrafter"/>
</dbReference>
<dbReference type="EC" id="3.1.3.25" evidence="8"/>
<accession>A0A8J3FCC6</accession>
<comment type="similarity">
    <text evidence="3 8">Belongs to the inositol monophosphatase superfamily.</text>
</comment>
<evidence type="ECO:0000256" key="4">
    <source>
        <dbReference type="ARBA" id="ARBA00022723"/>
    </source>
</evidence>
<dbReference type="AlphaFoldDB" id="A0A8J3FCC6"/>
<dbReference type="GO" id="GO:0007165">
    <property type="term" value="P:signal transduction"/>
    <property type="evidence" value="ECO:0007669"/>
    <property type="project" value="TreeGrafter"/>
</dbReference>
<evidence type="ECO:0000256" key="5">
    <source>
        <dbReference type="ARBA" id="ARBA00022801"/>
    </source>
</evidence>
<dbReference type="EMBL" id="BMOF01000001">
    <property type="protein sequence ID" value="GGJ90958.1"/>
    <property type="molecule type" value="Genomic_DNA"/>
</dbReference>
<feature type="binding site" evidence="7">
    <location>
        <position position="91"/>
    </location>
    <ligand>
        <name>Mg(2+)</name>
        <dbReference type="ChEBI" id="CHEBI:18420"/>
        <label>1</label>
        <note>catalytic</note>
    </ligand>
</feature>
<organism evidence="9 10">
    <name type="scientific">Calditerricola satsumensis</name>
    <dbReference type="NCBI Taxonomy" id="373054"/>
    <lineage>
        <taxon>Bacteria</taxon>
        <taxon>Bacillati</taxon>
        <taxon>Bacillota</taxon>
        <taxon>Bacilli</taxon>
        <taxon>Bacillales</taxon>
        <taxon>Bacillaceae</taxon>
        <taxon>Calditerricola</taxon>
    </lineage>
</organism>
<dbReference type="RefSeq" id="WP_172673577.1">
    <property type="nucleotide sequence ID" value="NZ_BMOF01000001.1"/>
</dbReference>
<dbReference type="PANTHER" id="PTHR20854">
    <property type="entry name" value="INOSITOL MONOPHOSPHATASE"/>
    <property type="match status" value="1"/>
</dbReference>
<dbReference type="GO" id="GO:0046854">
    <property type="term" value="P:phosphatidylinositol phosphate biosynthetic process"/>
    <property type="evidence" value="ECO:0007669"/>
    <property type="project" value="InterPro"/>
</dbReference>
<evidence type="ECO:0000313" key="9">
    <source>
        <dbReference type="EMBL" id="GGJ90958.1"/>
    </source>
</evidence>
<dbReference type="InterPro" id="IPR000760">
    <property type="entry name" value="Inositol_monophosphatase-like"/>
</dbReference>
<sequence>MDLAVLATVARDAVREAADYVRRRLHEPIEAMRKSERGDLVTEVDRTVERMIVERVLRAFPDHGILGEEGVFTRAEAPSPDVPLWVIDPIDGTTNFVHQRINFVLSLAVYQGGEGLVGIVYDPLRDEWFEARRGEGATLNGRPIRVRPNADRLEEALVVTSLFWSRYAERFGLTDKIRELGRRVRGMRLYGAAALELAYVACGRLDGYFSPSLSPWDFAAGALLVKEAGGMVTTVDGKPLSLEGRTTVLAGAPAIYRALRGYLEPSLADKGGERNARQDS</sequence>
<evidence type="ECO:0000256" key="3">
    <source>
        <dbReference type="ARBA" id="ARBA00009759"/>
    </source>
</evidence>
<comment type="caution">
    <text evidence="9">The sequence shown here is derived from an EMBL/GenBank/DDBJ whole genome shotgun (WGS) entry which is preliminary data.</text>
</comment>
<dbReference type="Proteomes" id="UP000637720">
    <property type="component" value="Unassembled WGS sequence"/>
</dbReference>
<comment type="catalytic activity">
    <reaction evidence="1 8">
        <text>a myo-inositol phosphate + H2O = myo-inositol + phosphate</text>
        <dbReference type="Rhea" id="RHEA:24056"/>
        <dbReference type="ChEBI" id="CHEBI:15377"/>
        <dbReference type="ChEBI" id="CHEBI:17268"/>
        <dbReference type="ChEBI" id="CHEBI:43474"/>
        <dbReference type="ChEBI" id="CHEBI:84139"/>
        <dbReference type="EC" id="3.1.3.25"/>
    </reaction>
</comment>
<feature type="binding site" evidence="7">
    <location>
        <position position="88"/>
    </location>
    <ligand>
        <name>Mg(2+)</name>
        <dbReference type="ChEBI" id="CHEBI:18420"/>
        <label>1</label>
        <note>catalytic</note>
    </ligand>
</feature>
<evidence type="ECO:0000256" key="7">
    <source>
        <dbReference type="PIRSR" id="PIRSR600760-2"/>
    </source>
</evidence>
<gene>
    <name evidence="9" type="primary">suhB</name>
    <name evidence="9" type="ORF">GCM10007043_00770</name>
</gene>
<evidence type="ECO:0000256" key="6">
    <source>
        <dbReference type="ARBA" id="ARBA00022842"/>
    </source>
</evidence>
<comment type="cofactor">
    <cofactor evidence="2 7 8">
        <name>Mg(2+)</name>
        <dbReference type="ChEBI" id="CHEBI:18420"/>
    </cofactor>
</comment>
<evidence type="ECO:0000256" key="1">
    <source>
        <dbReference type="ARBA" id="ARBA00001033"/>
    </source>
</evidence>
<reference evidence="9" key="1">
    <citation type="journal article" date="2014" name="Int. J. Syst. Evol. Microbiol.">
        <title>Complete genome sequence of Corynebacterium casei LMG S-19264T (=DSM 44701T), isolated from a smear-ripened cheese.</title>
        <authorList>
            <consortium name="US DOE Joint Genome Institute (JGI-PGF)"/>
            <person name="Walter F."/>
            <person name="Albersmeier A."/>
            <person name="Kalinowski J."/>
            <person name="Ruckert C."/>
        </authorList>
    </citation>
    <scope>NUCLEOTIDE SEQUENCE</scope>
    <source>
        <strain evidence="9">JCM 14719</strain>
    </source>
</reference>
<name>A0A8J3FCC6_9BACI</name>
<dbReference type="PRINTS" id="PR00377">
    <property type="entry name" value="IMPHPHTASES"/>
</dbReference>
<keyword evidence="6 7" id="KW-0460">Magnesium</keyword>
<dbReference type="SUPFAM" id="SSF56655">
    <property type="entry name" value="Carbohydrate phosphatase"/>
    <property type="match status" value="1"/>
</dbReference>
<protein>
    <recommendedName>
        <fullName evidence="8">Inositol-1-monophosphatase</fullName>
        <ecNumber evidence="8">3.1.3.25</ecNumber>
    </recommendedName>
</protein>
<dbReference type="CDD" id="cd01639">
    <property type="entry name" value="IMPase"/>
    <property type="match status" value="1"/>
</dbReference>
<dbReference type="Gene3D" id="3.30.540.10">
    <property type="entry name" value="Fructose-1,6-Bisphosphatase, subunit A, domain 1"/>
    <property type="match status" value="1"/>
</dbReference>
<proteinExistence type="inferred from homology"/>
<feature type="binding site" evidence="7">
    <location>
        <position position="90"/>
    </location>
    <ligand>
        <name>Mg(2+)</name>
        <dbReference type="ChEBI" id="CHEBI:18420"/>
        <label>2</label>
    </ligand>
</feature>
<feature type="binding site" evidence="7">
    <location>
        <position position="68"/>
    </location>
    <ligand>
        <name>Mg(2+)</name>
        <dbReference type="ChEBI" id="CHEBI:18420"/>
        <label>1</label>
        <note>catalytic</note>
    </ligand>
</feature>
<keyword evidence="4 7" id="KW-0479">Metal-binding</keyword>
<dbReference type="Gene3D" id="3.40.190.80">
    <property type="match status" value="1"/>
</dbReference>
<keyword evidence="5 8" id="KW-0378">Hydrolase</keyword>
<reference evidence="9" key="2">
    <citation type="submission" date="2020-09" db="EMBL/GenBank/DDBJ databases">
        <authorList>
            <person name="Sun Q."/>
            <person name="Ohkuma M."/>
        </authorList>
    </citation>
    <scope>NUCLEOTIDE SEQUENCE</scope>
    <source>
        <strain evidence="9">JCM 14719</strain>
    </source>
</reference>
<dbReference type="FunFam" id="3.30.540.10:FF:000003">
    <property type="entry name" value="Inositol-1-monophosphatase"/>
    <property type="match status" value="1"/>
</dbReference>
<dbReference type="PANTHER" id="PTHR20854:SF4">
    <property type="entry name" value="INOSITOL-1-MONOPHOSPHATASE-RELATED"/>
    <property type="match status" value="1"/>
</dbReference>
<dbReference type="InterPro" id="IPR020550">
    <property type="entry name" value="Inositol_monophosphatase_CS"/>
</dbReference>
<evidence type="ECO:0000256" key="2">
    <source>
        <dbReference type="ARBA" id="ARBA00001946"/>
    </source>
</evidence>
<dbReference type="GO" id="GO:0008934">
    <property type="term" value="F:inositol monophosphate 1-phosphatase activity"/>
    <property type="evidence" value="ECO:0007669"/>
    <property type="project" value="InterPro"/>
</dbReference>
<dbReference type="Pfam" id="PF00459">
    <property type="entry name" value="Inositol_P"/>
    <property type="match status" value="1"/>
</dbReference>
<evidence type="ECO:0000256" key="8">
    <source>
        <dbReference type="RuleBase" id="RU364068"/>
    </source>
</evidence>
<evidence type="ECO:0000313" key="10">
    <source>
        <dbReference type="Proteomes" id="UP000637720"/>
    </source>
</evidence>
<dbReference type="PROSITE" id="PS00630">
    <property type="entry name" value="IMP_2"/>
    <property type="match status" value="1"/>
</dbReference>
<keyword evidence="10" id="KW-1185">Reference proteome</keyword>
<dbReference type="InterPro" id="IPR020583">
    <property type="entry name" value="Inositol_monoP_metal-BS"/>
</dbReference>